<dbReference type="HOGENOM" id="CLU_1146125_0_0_6"/>
<evidence type="ECO:0000313" key="2">
    <source>
        <dbReference type="EMBL" id="AHI33101.1"/>
    </source>
</evidence>
<feature type="compositionally biased region" description="Polar residues" evidence="1">
    <location>
        <begin position="55"/>
        <end position="71"/>
    </location>
</feature>
<feature type="region of interest" description="Disordered" evidence="1">
    <location>
        <begin position="221"/>
        <end position="242"/>
    </location>
</feature>
<organism evidence="2 3">
    <name type="scientific">Marinobacter salarius</name>
    <dbReference type="NCBI Taxonomy" id="1420917"/>
    <lineage>
        <taxon>Bacteria</taxon>
        <taxon>Pseudomonadati</taxon>
        <taxon>Pseudomonadota</taxon>
        <taxon>Gammaproteobacteria</taxon>
        <taxon>Pseudomonadales</taxon>
        <taxon>Marinobacteraceae</taxon>
        <taxon>Marinobacter</taxon>
    </lineage>
</organism>
<dbReference type="Proteomes" id="UP000035081">
    <property type="component" value="Chromosome"/>
</dbReference>
<accession>W5YVF8</accession>
<reference evidence="2 3" key="1">
    <citation type="journal article" date="2014" name="Genome Announc.">
        <title>Draft Genome Sequences of Marinobacter similis A3d10T and Marinobacter salarius R9SW1T.</title>
        <authorList>
            <person name="Ivanova E.P."/>
            <person name="Ng H.J."/>
            <person name="Webb H.K."/>
            <person name="Feng G."/>
            <person name="Oshima K."/>
            <person name="Hattori M."/>
            <person name="Ohkuma M."/>
            <person name="Sergeev A.F."/>
            <person name="Mikhailov V.V."/>
            <person name="Crawford R.J."/>
            <person name="Sawabe T."/>
        </authorList>
    </citation>
    <scope>NUCLEOTIDE SEQUENCE [LARGE SCALE GENOMIC DNA]</scope>
    <source>
        <strain evidence="3">A3d10 and R9SW1</strain>
    </source>
</reference>
<dbReference type="KEGG" id="msr:AU15_07820"/>
<feature type="compositionally biased region" description="Polar residues" evidence="1">
    <location>
        <begin position="226"/>
        <end position="242"/>
    </location>
</feature>
<sequence>MGRWQQRIQKSPRPELTELTKPDSVSFVSTHQAHIQKPETPKSPEPELTKPTEPSCVSSVSTGQSRFENNNTQAGALSSVCSQLGITPEEVTRALRLWESPFCRDDLKDLETGALPLWQARDYLALWIRENPEKVAHLKSGRETYPEQDQYTPLSKRLALPLLPEDNRFLHLRLAALPAEKHEWILEEYRRLWILASEAEPNTSKKHNTGRRATNRWLSAADLNRAGNTQSSTTLNPHHTRR</sequence>
<dbReference type="EMBL" id="CP007152">
    <property type="protein sequence ID" value="AHI33101.1"/>
    <property type="molecule type" value="Genomic_DNA"/>
</dbReference>
<feature type="compositionally biased region" description="Basic and acidic residues" evidence="1">
    <location>
        <begin position="36"/>
        <end position="50"/>
    </location>
</feature>
<feature type="region of interest" description="Disordered" evidence="1">
    <location>
        <begin position="1"/>
        <end position="71"/>
    </location>
</feature>
<proteinExistence type="predicted"/>
<evidence type="ECO:0000256" key="1">
    <source>
        <dbReference type="SAM" id="MobiDB-lite"/>
    </source>
</evidence>
<feature type="compositionally biased region" description="Basic and acidic residues" evidence="1">
    <location>
        <begin position="12"/>
        <end position="21"/>
    </location>
</feature>
<protein>
    <submittedName>
        <fullName evidence="2">Uncharacterized protein</fullName>
    </submittedName>
</protein>
<evidence type="ECO:0000313" key="3">
    <source>
        <dbReference type="Proteomes" id="UP000035081"/>
    </source>
</evidence>
<dbReference type="AlphaFoldDB" id="W5YVF8"/>
<name>W5YVF8_9GAMM</name>
<gene>
    <name evidence="2" type="ORF">AU15_07820</name>
</gene>